<dbReference type="Gene3D" id="2.60.40.1220">
    <property type="match status" value="1"/>
</dbReference>
<sequence>MSPLVARPHRVTVIIALALLTLLALLIAPSPAVAHTELVGSTPAAGARVASAPNQVELVFSEDVTPDLAAVALSVGGSQIGRLPVSAGGSTDTLLVDSFDVAVQDGAGATPWRVRYRVTSVDGHPIEGSVEFTVAGAQRNSPTPPAAAVSASPALPEIGVGAGPTDAAPKVTVVSQESSTGIPIAAALVVVVLALPLLLVVAVRRLRSRRVPSEGTA</sequence>
<dbReference type="InterPro" id="IPR014756">
    <property type="entry name" value="Ig_E-set"/>
</dbReference>
<evidence type="ECO:0000259" key="7">
    <source>
        <dbReference type="Pfam" id="PF04234"/>
    </source>
</evidence>
<evidence type="ECO:0000313" key="8">
    <source>
        <dbReference type="EMBL" id="MEQ7845710.1"/>
    </source>
</evidence>
<evidence type="ECO:0000256" key="1">
    <source>
        <dbReference type="ARBA" id="ARBA00004196"/>
    </source>
</evidence>
<feature type="signal peptide" evidence="6">
    <location>
        <begin position="1"/>
        <end position="34"/>
    </location>
</feature>
<feature type="domain" description="CopC" evidence="7">
    <location>
        <begin position="35"/>
        <end position="134"/>
    </location>
</feature>
<keyword evidence="2" id="KW-0479">Metal-binding</keyword>
<feature type="transmembrane region" description="Helical" evidence="5">
    <location>
        <begin position="182"/>
        <end position="203"/>
    </location>
</feature>
<dbReference type="Proteomes" id="UP001482520">
    <property type="component" value="Unassembled WGS sequence"/>
</dbReference>
<keyword evidence="5" id="KW-1133">Transmembrane helix</keyword>
<dbReference type="SUPFAM" id="SSF81296">
    <property type="entry name" value="E set domains"/>
    <property type="match status" value="1"/>
</dbReference>
<evidence type="ECO:0000256" key="6">
    <source>
        <dbReference type="SAM" id="SignalP"/>
    </source>
</evidence>
<evidence type="ECO:0000313" key="9">
    <source>
        <dbReference type="Proteomes" id="UP001482520"/>
    </source>
</evidence>
<dbReference type="PANTHER" id="PTHR34820:SF4">
    <property type="entry name" value="INNER MEMBRANE PROTEIN YEBZ"/>
    <property type="match status" value="1"/>
</dbReference>
<organism evidence="8 9">
    <name type="scientific">Nocardioides kribbensis</name>
    <dbReference type="NCBI Taxonomy" id="305517"/>
    <lineage>
        <taxon>Bacteria</taxon>
        <taxon>Bacillati</taxon>
        <taxon>Actinomycetota</taxon>
        <taxon>Actinomycetes</taxon>
        <taxon>Propionibacteriales</taxon>
        <taxon>Nocardioidaceae</taxon>
        <taxon>Nocardioides</taxon>
    </lineage>
</organism>
<accession>A0ABV1NT80</accession>
<name>A0ABV1NT80_9ACTN</name>
<keyword evidence="3 6" id="KW-0732">Signal</keyword>
<evidence type="ECO:0000256" key="2">
    <source>
        <dbReference type="ARBA" id="ARBA00022723"/>
    </source>
</evidence>
<dbReference type="InterPro" id="IPR007348">
    <property type="entry name" value="CopC_dom"/>
</dbReference>
<dbReference type="Pfam" id="PF04234">
    <property type="entry name" value="CopC"/>
    <property type="match status" value="1"/>
</dbReference>
<keyword evidence="4" id="KW-0186">Copper</keyword>
<dbReference type="InterPro" id="IPR014755">
    <property type="entry name" value="Cu-Rt/internalin_Ig-like"/>
</dbReference>
<dbReference type="InterPro" id="IPR032694">
    <property type="entry name" value="CopC/D"/>
</dbReference>
<comment type="subcellular location">
    <subcellularLocation>
        <location evidence="1">Cell envelope</location>
    </subcellularLocation>
</comment>
<evidence type="ECO:0000256" key="3">
    <source>
        <dbReference type="ARBA" id="ARBA00022729"/>
    </source>
</evidence>
<keyword evidence="5" id="KW-0812">Transmembrane</keyword>
<keyword evidence="5" id="KW-0472">Membrane</keyword>
<keyword evidence="9" id="KW-1185">Reference proteome</keyword>
<gene>
    <name evidence="8" type="ORF">V6R90_00360</name>
</gene>
<dbReference type="EMBL" id="JBEGDP010000001">
    <property type="protein sequence ID" value="MEQ7845710.1"/>
    <property type="molecule type" value="Genomic_DNA"/>
</dbReference>
<evidence type="ECO:0000256" key="4">
    <source>
        <dbReference type="ARBA" id="ARBA00023008"/>
    </source>
</evidence>
<reference evidence="8 9" key="1">
    <citation type="submission" date="2024-02" db="EMBL/GenBank/DDBJ databases">
        <title>Full genome sequence of Nocardioides kribbensis.</title>
        <authorList>
            <person name="Poletto B.L."/>
            <person name="Silva G."/>
            <person name="Galante D."/>
            <person name="Campos K.R."/>
            <person name="Santos M.B.N."/>
            <person name="Sacchi C.T."/>
        </authorList>
    </citation>
    <scope>NUCLEOTIDE SEQUENCE [LARGE SCALE GENOMIC DNA]</scope>
    <source>
        <strain evidence="8 9">O4R</strain>
    </source>
</reference>
<dbReference type="PANTHER" id="PTHR34820">
    <property type="entry name" value="INNER MEMBRANE PROTEIN YEBZ"/>
    <property type="match status" value="1"/>
</dbReference>
<proteinExistence type="predicted"/>
<comment type="caution">
    <text evidence="8">The sequence shown here is derived from an EMBL/GenBank/DDBJ whole genome shotgun (WGS) entry which is preliminary data.</text>
</comment>
<protein>
    <submittedName>
        <fullName evidence="8">Copper resistance CopC family protein</fullName>
    </submittedName>
</protein>
<evidence type="ECO:0000256" key="5">
    <source>
        <dbReference type="SAM" id="Phobius"/>
    </source>
</evidence>
<dbReference type="RefSeq" id="WP_349803407.1">
    <property type="nucleotide sequence ID" value="NZ_JBEGDP010000001.1"/>
</dbReference>
<feature type="chain" id="PRO_5047261534" evidence="6">
    <location>
        <begin position="35"/>
        <end position="217"/>
    </location>
</feature>